<reference evidence="2 3" key="1">
    <citation type="submission" date="2019-11" db="EMBL/GenBank/DDBJ databases">
        <title>Using colonization assays and comparative genomics to discover symbiosis behaviors and factors in Vibrio fischeri.</title>
        <authorList>
            <person name="Bongrand C."/>
            <person name="Moriano-Gutierrez S."/>
            <person name="Arevalo P."/>
            <person name="Mcfall-Ngai M."/>
            <person name="Visick K."/>
            <person name="Polz M.F."/>
            <person name="Ruby E.G."/>
        </authorList>
    </citation>
    <scope>NUCLEOTIDE SEQUENCE [LARGE SCALE GENOMIC DNA]</scope>
    <source>
        <strain evidence="3">emors.3.2</strain>
    </source>
</reference>
<dbReference type="EMBL" id="WOBO01000004">
    <property type="protein sequence ID" value="MUK44221.1"/>
    <property type="molecule type" value="Genomic_DNA"/>
</dbReference>
<accession>A0A6N3YY95</accession>
<dbReference type="GO" id="GO:0016747">
    <property type="term" value="F:acyltransferase activity, transferring groups other than amino-acyl groups"/>
    <property type="evidence" value="ECO:0007669"/>
    <property type="project" value="InterPro"/>
</dbReference>
<name>A0A6N3YY95_ALIFS</name>
<evidence type="ECO:0000259" key="1">
    <source>
        <dbReference type="PROSITE" id="PS51186"/>
    </source>
</evidence>
<protein>
    <submittedName>
        <fullName evidence="2">GNAT family N-acetyltransferase</fullName>
    </submittedName>
</protein>
<comment type="caution">
    <text evidence="2">The sequence shown here is derived from an EMBL/GenBank/DDBJ whole genome shotgun (WGS) entry which is preliminary data.</text>
</comment>
<dbReference type="Gene3D" id="3.40.630.30">
    <property type="match status" value="1"/>
</dbReference>
<dbReference type="Pfam" id="PF00583">
    <property type="entry name" value="Acetyltransf_1"/>
    <property type="match status" value="1"/>
</dbReference>
<dbReference type="CDD" id="cd04301">
    <property type="entry name" value="NAT_SF"/>
    <property type="match status" value="1"/>
</dbReference>
<gene>
    <name evidence="2" type="ORF">GNP77_02400</name>
</gene>
<organism evidence="2 3">
    <name type="scientific">Aliivibrio fischeri</name>
    <name type="common">Vibrio fischeri</name>
    <dbReference type="NCBI Taxonomy" id="668"/>
    <lineage>
        <taxon>Bacteria</taxon>
        <taxon>Pseudomonadati</taxon>
        <taxon>Pseudomonadota</taxon>
        <taxon>Gammaproteobacteria</taxon>
        <taxon>Vibrionales</taxon>
        <taxon>Vibrionaceae</taxon>
        <taxon>Aliivibrio</taxon>
    </lineage>
</organism>
<sequence>MESKMKIEIHQGTVADVLIVDQQIPEFDNRNTHEKLTQRLSDKKHLILVAVSEGIPVAYKMGYQLSDSDSDSEFYSWLGGVVPSARKQGIATQLRVIQEEWAKKQGYEAISVKSMNRYPAMLQLLISSGYHISGYEDEGSSDNSKIKFLKKL</sequence>
<proteinExistence type="predicted"/>
<dbReference type="AlphaFoldDB" id="A0A6N3YY95"/>
<dbReference type="Proteomes" id="UP000435323">
    <property type="component" value="Unassembled WGS sequence"/>
</dbReference>
<dbReference type="InterPro" id="IPR016181">
    <property type="entry name" value="Acyl_CoA_acyltransferase"/>
</dbReference>
<dbReference type="InterPro" id="IPR000182">
    <property type="entry name" value="GNAT_dom"/>
</dbReference>
<keyword evidence="2" id="KW-0808">Transferase</keyword>
<evidence type="ECO:0000313" key="2">
    <source>
        <dbReference type="EMBL" id="MUK44221.1"/>
    </source>
</evidence>
<dbReference type="PROSITE" id="PS51186">
    <property type="entry name" value="GNAT"/>
    <property type="match status" value="1"/>
</dbReference>
<evidence type="ECO:0000313" key="3">
    <source>
        <dbReference type="Proteomes" id="UP000435323"/>
    </source>
</evidence>
<dbReference type="SUPFAM" id="SSF55729">
    <property type="entry name" value="Acyl-CoA N-acyltransferases (Nat)"/>
    <property type="match status" value="1"/>
</dbReference>
<feature type="domain" description="N-acetyltransferase" evidence="1">
    <location>
        <begin position="7"/>
        <end position="152"/>
    </location>
</feature>